<evidence type="ECO:0000313" key="2">
    <source>
        <dbReference type="Proteomes" id="UP001418222"/>
    </source>
</evidence>
<sequence>MEAVTADAGNMTKILLLMQSNCSPAVRQKQKNSVCSKPNFKNVKDKNTLIECKVPEFKILGVQAANFKLWECKVQNPVIWGMQSAKIKFLTENFTTNDGQELVCIRF</sequence>
<comment type="caution">
    <text evidence="1">The sequence shown here is derived from an EMBL/GenBank/DDBJ whole genome shotgun (WGS) entry which is preliminary data.</text>
</comment>
<dbReference type="Proteomes" id="UP001418222">
    <property type="component" value="Unassembled WGS sequence"/>
</dbReference>
<proteinExistence type="predicted"/>
<organism evidence="1 2">
    <name type="scientific">Platanthera zijinensis</name>
    <dbReference type="NCBI Taxonomy" id="2320716"/>
    <lineage>
        <taxon>Eukaryota</taxon>
        <taxon>Viridiplantae</taxon>
        <taxon>Streptophyta</taxon>
        <taxon>Embryophyta</taxon>
        <taxon>Tracheophyta</taxon>
        <taxon>Spermatophyta</taxon>
        <taxon>Magnoliopsida</taxon>
        <taxon>Liliopsida</taxon>
        <taxon>Asparagales</taxon>
        <taxon>Orchidaceae</taxon>
        <taxon>Orchidoideae</taxon>
        <taxon>Orchideae</taxon>
        <taxon>Orchidinae</taxon>
        <taxon>Platanthera</taxon>
    </lineage>
</organism>
<dbReference type="EMBL" id="JBBWWQ010000014">
    <property type="protein sequence ID" value="KAK8930785.1"/>
    <property type="molecule type" value="Genomic_DNA"/>
</dbReference>
<accession>A0AAP0B6M9</accession>
<name>A0AAP0B6M9_9ASPA</name>
<dbReference type="AlphaFoldDB" id="A0AAP0B6M9"/>
<keyword evidence="2" id="KW-1185">Reference proteome</keyword>
<protein>
    <submittedName>
        <fullName evidence="1">Uncharacterized protein</fullName>
    </submittedName>
</protein>
<evidence type="ECO:0000313" key="1">
    <source>
        <dbReference type="EMBL" id="KAK8930785.1"/>
    </source>
</evidence>
<gene>
    <name evidence="1" type="ORF">KSP39_PZI016237</name>
</gene>
<reference evidence="1 2" key="1">
    <citation type="journal article" date="2022" name="Nat. Plants">
        <title>Genomes of leafy and leafless Platanthera orchids illuminate the evolution of mycoheterotrophy.</title>
        <authorList>
            <person name="Li M.H."/>
            <person name="Liu K.W."/>
            <person name="Li Z."/>
            <person name="Lu H.C."/>
            <person name="Ye Q.L."/>
            <person name="Zhang D."/>
            <person name="Wang J.Y."/>
            <person name="Li Y.F."/>
            <person name="Zhong Z.M."/>
            <person name="Liu X."/>
            <person name="Yu X."/>
            <person name="Liu D.K."/>
            <person name="Tu X.D."/>
            <person name="Liu B."/>
            <person name="Hao Y."/>
            <person name="Liao X.Y."/>
            <person name="Jiang Y.T."/>
            <person name="Sun W.H."/>
            <person name="Chen J."/>
            <person name="Chen Y.Q."/>
            <person name="Ai Y."/>
            <person name="Zhai J.W."/>
            <person name="Wu S.S."/>
            <person name="Zhou Z."/>
            <person name="Hsiao Y.Y."/>
            <person name="Wu W.L."/>
            <person name="Chen Y.Y."/>
            <person name="Lin Y.F."/>
            <person name="Hsu J.L."/>
            <person name="Li C.Y."/>
            <person name="Wang Z.W."/>
            <person name="Zhao X."/>
            <person name="Zhong W.Y."/>
            <person name="Ma X.K."/>
            <person name="Ma L."/>
            <person name="Huang J."/>
            <person name="Chen G.Z."/>
            <person name="Huang M.Z."/>
            <person name="Huang L."/>
            <person name="Peng D.H."/>
            <person name="Luo Y.B."/>
            <person name="Zou S.Q."/>
            <person name="Chen S.P."/>
            <person name="Lan S."/>
            <person name="Tsai W.C."/>
            <person name="Van de Peer Y."/>
            <person name="Liu Z.J."/>
        </authorList>
    </citation>
    <scope>NUCLEOTIDE SEQUENCE [LARGE SCALE GENOMIC DNA]</scope>
    <source>
        <strain evidence="1">Lor287</strain>
    </source>
</reference>